<comment type="pathway">
    <text evidence="11">Lipid metabolism; phospholipid metabolism.</text>
</comment>
<comment type="caution">
    <text evidence="11">Lacks conserved residue(s) required for the propagation of feature annotation.</text>
</comment>
<feature type="domain" description="DhaL" evidence="12">
    <location>
        <begin position="273"/>
        <end position="467"/>
    </location>
</feature>
<dbReference type="NCBIfam" id="TIGR00762">
    <property type="entry name" value="DegV"/>
    <property type="match status" value="1"/>
</dbReference>
<proteinExistence type="inferred from homology"/>
<evidence type="ECO:0000256" key="11">
    <source>
        <dbReference type="HAMAP-Rule" id="MF_01043"/>
    </source>
</evidence>
<comment type="catalytic activity">
    <reaction evidence="11">
        <text>an acyl phosphate + sn-glycerol 3-phosphate = a 1-acyl-sn-glycero-3-phosphate + phosphate</text>
        <dbReference type="Rhea" id="RHEA:34075"/>
        <dbReference type="ChEBI" id="CHEBI:43474"/>
        <dbReference type="ChEBI" id="CHEBI:57597"/>
        <dbReference type="ChEBI" id="CHEBI:57970"/>
        <dbReference type="ChEBI" id="CHEBI:59918"/>
        <dbReference type="EC" id="2.3.1.275"/>
    </reaction>
</comment>
<evidence type="ECO:0000313" key="13">
    <source>
        <dbReference type="EMBL" id="OGZ18957.1"/>
    </source>
</evidence>
<evidence type="ECO:0000259" key="12">
    <source>
        <dbReference type="PROSITE" id="PS51480"/>
    </source>
</evidence>
<dbReference type="SUPFAM" id="SSF101473">
    <property type="entry name" value="DhaL-like"/>
    <property type="match status" value="1"/>
</dbReference>
<dbReference type="InterPro" id="IPR004007">
    <property type="entry name" value="DhaL_dom"/>
</dbReference>
<dbReference type="HAMAP" id="MF_01043">
    <property type="entry name" value="PlsY"/>
    <property type="match status" value="1"/>
</dbReference>
<dbReference type="InterPro" id="IPR043168">
    <property type="entry name" value="DegV_C"/>
</dbReference>
<dbReference type="InterPro" id="IPR048394">
    <property type="entry name" value="FakA-like_M"/>
</dbReference>
<dbReference type="GO" id="GO:0008289">
    <property type="term" value="F:lipid binding"/>
    <property type="evidence" value="ECO:0007669"/>
    <property type="project" value="UniProtKB-KW"/>
</dbReference>
<organism evidence="13 14">
    <name type="scientific">Candidatus Nealsonbacteria bacterium RBG_13_42_11</name>
    <dbReference type="NCBI Taxonomy" id="1801663"/>
    <lineage>
        <taxon>Bacteria</taxon>
        <taxon>Candidatus Nealsoniibacteriota</taxon>
    </lineage>
</organism>
<dbReference type="EC" id="2.3.1.275" evidence="11"/>
<dbReference type="GO" id="GO:0006071">
    <property type="term" value="P:glycerol metabolic process"/>
    <property type="evidence" value="ECO:0007669"/>
    <property type="project" value="InterPro"/>
</dbReference>
<dbReference type="PROSITE" id="PS51482">
    <property type="entry name" value="DEGV"/>
    <property type="match status" value="1"/>
</dbReference>
<dbReference type="GO" id="GO:0004371">
    <property type="term" value="F:glycerone kinase activity"/>
    <property type="evidence" value="ECO:0007669"/>
    <property type="project" value="InterPro"/>
</dbReference>
<dbReference type="UniPathway" id="UPA00085"/>
<keyword evidence="8 11" id="KW-0472">Membrane</keyword>
<comment type="subunit">
    <text evidence="11">Probably interacts with PlsX.</text>
</comment>
<dbReference type="Proteomes" id="UP000176755">
    <property type="component" value="Unassembled WGS sequence"/>
</dbReference>
<comment type="similarity">
    <text evidence="11">Belongs to the PlsY family.</text>
</comment>
<dbReference type="InterPro" id="IPR003797">
    <property type="entry name" value="DegV"/>
</dbReference>
<keyword evidence="5 11" id="KW-1133">Transmembrane helix</keyword>
<keyword evidence="4 11" id="KW-0812">Transmembrane</keyword>
<evidence type="ECO:0000256" key="7">
    <source>
        <dbReference type="ARBA" id="ARBA00023121"/>
    </source>
</evidence>
<dbReference type="InterPro" id="IPR036117">
    <property type="entry name" value="DhaL_dom_sf"/>
</dbReference>
<evidence type="ECO:0000256" key="4">
    <source>
        <dbReference type="ARBA" id="ARBA00022692"/>
    </source>
</evidence>
<feature type="transmembrane region" description="Helical" evidence="11">
    <location>
        <begin position="157"/>
        <end position="173"/>
    </location>
</feature>
<evidence type="ECO:0000256" key="5">
    <source>
        <dbReference type="ARBA" id="ARBA00022989"/>
    </source>
</evidence>
<dbReference type="InterPro" id="IPR033470">
    <property type="entry name" value="FakA-like_C"/>
</dbReference>
<evidence type="ECO:0000256" key="10">
    <source>
        <dbReference type="ARBA" id="ARBA00023264"/>
    </source>
</evidence>
<evidence type="ECO:0000256" key="9">
    <source>
        <dbReference type="ARBA" id="ARBA00023209"/>
    </source>
</evidence>
<evidence type="ECO:0000256" key="2">
    <source>
        <dbReference type="ARBA" id="ARBA00022516"/>
    </source>
</evidence>
<keyword evidence="3 11" id="KW-0808">Transferase</keyword>
<dbReference type="Gene3D" id="3.30.1180.10">
    <property type="match status" value="1"/>
</dbReference>
<keyword evidence="6 11" id="KW-0443">Lipid metabolism</keyword>
<reference evidence="13 14" key="1">
    <citation type="journal article" date="2016" name="Nat. Commun.">
        <title>Thousands of microbial genomes shed light on interconnected biogeochemical processes in an aquifer system.</title>
        <authorList>
            <person name="Anantharaman K."/>
            <person name="Brown C.T."/>
            <person name="Hug L.A."/>
            <person name="Sharon I."/>
            <person name="Castelle C.J."/>
            <person name="Probst A.J."/>
            <person name="Thomas B.C."/>
            <person name="Singh A."/>
            <person name="Wilkins M.J."/>
            <person name="Karaoz U."/>
            <person name="Brodie E.L."/>
            <person name="Williams K.H."/>
            <person name="Hubbard S.S."/>
            <person name="Banfield J.F."/>
        </authorList>
    </citation>
    <scope>NUCLEOTIDE SEQUENCE [LARGE SCALE GENOMIC DNA]</scope>
</reference>
<dbReference type="SMART" id="SM01120">
    <property type="entry name" value="Dak2"/>
    <property type="match status" value="1"/>
</dbReference>
<accession>A0A1G2DZJ5</accession>
<dbReference type="EMBL" id="MHLY01000003">
    <property type="protein sequence ID" value="OGZ18957.1"/>
    <property type="molecule type" value="Genomic_DNA"/>
</dbReference>
<dbReference type="SMART" id="SM01207">
    <property type="entry name" value="G3P_acyltransf"/>
    <property type="match status" value="1"/>
</dbReference>
<evidence type="ECO:0000256" key="8">
    <source>
        <dbReference type="ARBA" id="ARBA00023136"/>
    </source>
</evidence>
<keyword evidence="2 11" id="KW-0444">Lipid biosynthesis</keyword>
<keyword evidence="9 11" id="KW-0594">Phospholipid biosynthesis</keyword>
<evidence type="ECO:0000313" key="14">
    <source>
        <dbReference type="Proteomes" id="UP000176755"/>
    </source>
</evidence>
<dbReference type="SUPFAM" id="SSF82549">
    <property type="entry name" value="DAK1/DegV-like"/>
    <property type="match status" value="1"/>
</dbReference>
<evidence type="ECO:0000256" key="1">
    <source>
        <dbReference type="ARBA" id="ARBA00022475"/>
    </source>
</evidence>
<evidence type="ECO:0000256" key="6">
    <source>
        <dbReference type="ARBA" id="ARBA00023098"/>
    </source>
</evidence>
<dbReference type="Pfam" id="PF02734">
    <property type="entry name" value="Dak2"/>
    <property type="match status" value="1"/>
</dbReference>
<dbReference type="GO" id="GO:0008654">
    <property type="term" value="P:phospholipid biosynthetic process"/>
    <property type="evidence" value="ECO:0007669"/>
    <property type="project" value="UniProtKB-UniRule"/>
</dbReference>
<comment type="caution">
    <text evidence="13">The sequence shown here is derived from an EMBL/GenBank/DDBJ whole genome shotgun (WGS) entry which is preliminary data.</text>
</comment>
<keyword evidence="10 11" id="KW-1208">Phospholipid metabolism</keyword>
<dbReference type="InterPro" id="IPR003811">
    <property type="entry name" value="G3P_acylTferase_PlsY"/>
</dbReference>
<dbReference type="Pfam" id="PF02660">
    <property type="entry name" value="G3P_acyltransf"/>
    <property type="match status" value="1"/>
</dbReference>
<dbReference type="GO" id="GO:0043772">
    <property type="term" value="F:acyl-phosphate glycerol-3-phosphate acyltransferase activity"/>
    <property type="evidence" value="ECO:0007669"/>
    <property type="project" value="UniProtKB-UniRule"/>
</dbReference>
<feature type="transmembrane region" description="Helical" evidence="11">
    <location>
        <begin position="6"/>
        <end position="27"/>
    </location>
</feature>
<dbReference type="AlphaFoldDB" id="A0A1G2DZJ5"/>
<dbReference type="PANTHER" id="PTHR33434:SF2">
    <property type="entry name" value="FATTY ACID-BINDING PROTEIN TM_1468"/>
    <property type="match status" value="1"/>
</dbReference>
<dbReference type="Pfam" id="PF21645">
    <property type="entry name" value="FakA-like_M"/>
    <property type="match status" value="1"/>
</dbReference>
<comment type="subcellular location">
    <subcellularLocation>
        <location evidence="11">Cell membrane</location>
        <topology evidence="11">Multi-pass membrane protein</topology>
    </subcellularLocation>
</comment>
<feature type="transmembrane region" description="Helical" evidence="11">
    <location>
        <begin position="131"/>
        <end position="150"/>
    </location>
</feature>
<dbReference type="PROSITE" id="PS51480">
    <property type="entry name" value="DHAL"/>
    <property type="match status" value="1"/>
</dbReference>
<dbReference type="STRING" id="1801663.A2175_01335"/>
<protein>
    <recommendedName>
        <fullName evidence="11">Glycerol-3-phosphate acyltransferase</fullName>
    </recommendedName>
    <alternativeName>
        <fullName evidence="11">Acyl-PO4 G3P acyltransferase</fullName>
    </alternativeName>
    <alternativeName>
        <fullName evidence="11">Acyl-phosphate--glycerol-3-phosphate acyltransferase</fullName>
    </alternativeName>
    <alternativeName>
        <fullName evidence="11">G3P acyltransferase</fullName>
        <shortName evidence="11">GPAT</shortName>
        <ecNumber evidence="11">2.3.1.275</ecNumber>
    </alternativeName>
    <alternativeName>
        <fullName evidence="11">Lysophosphatidic acid synthase</fullName>
        <shortName evidence="11">LPA synthase</shortName>
    </alternativeName>
</protein>
<dbReference type="SMART" id="SM01121">
    <property type="entry name" value="Dak1_2"/>
    <property type="match status" value="1"/>
</dbReference>
<sequence>MTGIFWIIISYLLGSIPFGYVISRFSGKNILEVGWKKTSGSNVFKNVGKWQGILTGLLDVGKGYLAVSGAQRLGLPFEIQIFSGTAAVIGHNWSLFLGFSGGRGIATFIGAFLALSPLILLYSIIPLIALAIIWNASIGTILFLITAVFLSKKFGQFEIAGFFTLLSLAPIFVKRLSPISELKTSEKKFALFFNRLIFDNNEALFNFRIKRIIEKEKNNPSRMTKIMKPLAAPIIIPSKIGWRAAKFGVKMAKKPINMLFPSSEKVVTEITVEDFKKMMLAASKKIVIHQEEINKINVFPVADKDTGYNLAATLLGVEGTISSKNYSNLRELTEDIKDAAMINARGNAGMICTGYFIEVLDRIKHLDTINAFHLALAMKRGIKAARDSIAQPVEGTILDTIKAAGEKAFEIARTQKEKNIIKVLDEAYKVSEVALKETKEKLKVLKENDVVDAGALGFLKILEAWIESLKGIPINSKVEVTEPIIQPETGKPLKYRYEIVFSFKKEGGPNPEKIKEELSLMGDSLEMIESEDKVKIHIHTNEPGVIKNKFEDFPEIEFRVEDMEAQMKKIEKKPLGLVVDQIADLPKEFLEKHNIEEVSFTTRFPDGEIINSKEEIYLKMREAIKSGQPLPTTSAPSFKEFLSAYQRAFDKFEKILVITLSSKLSGAYSSARIARSIFKKPAKLNIFVFDCFTAEVAEGLIALRAQNLISQGKTTEEIVEDLKRFSPKVSLLACIDDFRYVVQGGRFKLPKIFIKPVVFLQKMGIRVLVVVKDGEAKFLGVRFGKNIAKILAQEIDRVAVGEKIRIAIAHADNLKTAEDLKNELEKKPGREVSFVASVSPVVGTHTGPGALLVAFHSIDK</sequence>
<dbReference type="GO" id="GO:0005886">
    <property type="term" value="C:plasma membrane"/>
    <property type="evidence" value="ECO:0007669"/>
    <property type="project" value="UniProtKB-SubCell"/>
</dbReference>
<dbReference type="Gene3D" id="3.40.50.10170">
    <property type="match status" value="1"/>
</dbReference>
<evidence type="ECO:0000256" key="3">
    <source>
        <dbReference type="ARBA" id="ARBA00022679"/>
    </source>
</evidence>
<dbReference type="Pfam" id="PF02645">
    <property type="entry name" value="DegV"/>
    <property type="match status" value="1"/>
</dbReference>
<name>A0A1G2DZJ5_9BACT</name>
<comment type="function">
    <text evidence="11">Catalyzes the transfer of an acyl group from acyl-phosphate (acyl-PO(4)) to glycerol-3-phosphate (G3P) to form lysophosphatidic acid (LPA). This enzyme utilizes acyl-phosphate as fatty acyl donor, but not acyl-CoA or acyl-ACP.</text>
</comment>
<dbReference type="SMR" id="A0A1G2DZJ5"/>
<dbReference type="Gene3D" id="1.25.40.340">
    <property type="match status" value="1"/>
</dbReference>
<dbReference type="PANTHER" id="PTHR33434">
    <property type="entry name" value="DEGV DOMAIN-CONTAINING PROTEIN DR_1986-RELATED"/>
    <property type="match status" value="1"/>
</dbReference>
<keyword evidence="1 11" id="KW-1003">Cell membrane</keyword>
<gene>
    <name evidence="11" type="primary">plsY</name>
    <name evidence="13" type="ORF">A2175_01335</name>
</gene>
<dbReference type="InterPro" id="IPR050270">
    <property type="entry name" value="DegV_domain_contain"/>
</dbReference>
<keyword evidence="7" id="KW-0446">Lipid-binding</keyword>